<comment type="function">
    <text evidence="2">Acts as component of the GARP complex that is involved in retrograde transport from early and late endosomes to the trans-Golgi network (TGN).</text>
</comment>
<keyword evidence="2" id="KW-0653">Protein transport</keyword>
<dbReference type="GO" id="GO:0006869">
    <property type="term" value="P:lipid transport"/>
    <property type="evidence" value="ECO:0007669"/>
    <property type="project" value="UniProtKB-UniRule"/>
</dbReference>
<evidence type="ECO:0000256" key="3">
    <source>
        <dbReference type="SAM" id="MobiDB-lite"/>
    </source>
</evidence>
<protein>
    <recommendedName>
        <fullName evidence="2">Vacuolar protein sorting-associated protein 51 homolog</fullName>
    </recommendedName>
</protein>
<dbReference type="GO" id="GO:0042147">
    <property type="term" value="P:retrograde transport, endosome to Golgi"/>
    <property type="evidence" value="ECO:0007669"/>
    <property type="project" value="UniProtKB-UniRule"/>
</dbReference>
<feature type="region of interest" description="Disordered" evidence="3">
    <location>
        <begin position="329"/>
        <end position="358"/>
    </location>
</feature>
<dbReference type="GO" id="GO:0007030">
    <property type="term" value="P:Golgi organization"/>
    <property type="evidence" value="ECO:0007669"/>
    <property type="project" value="UniProtKB-UniRule"/>
</dbReference>
<comment type="subunit">
    <text evidence="2">Component of the Golgi-associated retrograde protein (GARP) complex.</text>
</comment>
<dbReference type="InterPro" id="IPR014812">
    <property type="entry name" value="Vps51"/>
</dbReference>
<keyword evidence="2" id="KW-0813">Transport</keyword>
<dbReference type="Pfam" id="PF08700">
    <property type="entry name" value="VPS51_Exo84_N"/>
    <property type="match status" value="1"/>
</dbReference>
<evidence type="ECO:0000313" key="4">
    <source>
        <dbReference type="EMBL" id="CAE0436943.1"/>
    </source>
</evidence>
<keyword evidence="2" id="KW-0333">Golgi apparatus</keyword>
<dbReference type="EMBL" id="HBIN01009651">
    <property type="protein sequence ID" value="CAE0436943.1"/>
    <property type="molecule type" value="Transcribed_RNA"/>
</dbReference>
<dbReference type="GO" id="GO:0007041">
    <property type="term" value="P:lysosomal transport"/>
    <property type="evidence" value="ECO:0007669"/>
    <property type="project" value="TreeGrafter"/>
</dbReference>
<comment type="subcellular location">
    <subcellularLocation>
        <location evidence="2">Golgi apparatus</location>
        <location evidence="2">trans-Golgi network</location>
    </subcellularLocation>
</comment>
<dbReference type="GO" id="GO:0015031">
    <property type="term" value="P:protein transport"/>
    <property type="evidence" value="ECO:0007669"/>
    <property type="project" value="UniProtKB-UniRule"/>
</dbReference>
<dbReference type="AlphaFoldDB" id="A0A7S3LP82"/>
<dbReference type="PANTHER" id="PTHR15954">
    <property type="entry name" value="VACUOLAR PROTEIN SORTING-ASSOCIATED PROTEIN 51 HOMOLOG"/>
    <property type="match status" value="1"/>
</dbReference>
<evidence type="ECO:0000256" key="2">
    <source>
        <dbReference type="RuleBase" id="RU368010"/>
    </source>
</evidence>
<gene>
    <name evidence="4" type="ORF">ASTO00021_LOCUS7189</name>
</gene>
<dbReference type="GO" id="GO:0000938">
    <property type="term" value="C:GARP complex"/>
    <property type="evidence" value="ECO:0007669"/>
    <property type="project" value="UniProtKB-UniRule"/>
</dbReference>
<name>A0A7S3LP82_9STRA</name>
<dbReference type="GO" id="GO:0005829">
    <property type="term" value="C:cytosol"/>
    <property type="evidence" value="ECO:0007669"/>
    <property type="project" value="GOC"/>
</dbReference>
<dbReference type="GO" id="GO:0032456">
    <property type="term" value="P:endocytic recycling"/>
    <property type="evidence" value="ECO:0007669"/>
    <property type="project" value="TreeGrafter"/>
</dbReference>
<organism evidence="4">
    <name type="scientific">Aplanochytrium stocchinoi</name>
    <dbReference type="NCBI Taxonomy" id="215587"/>
    <lineage>
        <taxon>Eukaryota</taxon>
        <taxon>Sar</taxon>
        <taxon>Stramenopiles</taxon>
        <taxon>Bigyra</taxon>
        <taxon>Labyrinthulomycetes</taxon>
        <taxon>Thraustochytrida</taxon>
        <taxon>Thraustochytriidae</taxon>
        <taxon>Aplanochytrium</taxon>
    </lineage>
</organism>
<dbReference type="PANTHER" id="PTHR15954:SF4">
    <property type="entry name" value="VACUOLAR PROTEIN SORTING-ASSOCIATED PROTEIN 51 HOMOLOG"/>
    <property type="match status" value="1"/>
</dbReference>
<dbReference type="GO" id="GO:0016020">
    <property type="term" value="C:membrane"/>
    <property type="evidence" value="ECO:0007669"/>
    <property type="project" value="TreeGrafter"/>
</dbReference>
<dbReference type="GO" id="GO:0048193">
    <property type="term" value="P:Golgi vesicle transport"/>
    <property type="evidence" value="ECO:0007669"/>
    <property type="project" value="TreeGrafter"/>
</dbReference>
<accession>A0A7S3LP82</accession>
<dbReference type="GO" id="GO:1990745">
    <property type="term" value="C:EARP complex"/>
    <property type="evidence" value="ECO:0007669"/>
    <property type="project" value="TreeGrafter"/>
</dbReference>
<proteinExistence type="inferred from homology"/>
<reference evidence="4" key="1">
    <citation type="submission" date="2021-01" db="EMBL/GenBank/DDBJ databases">
        <authorList>
            <person name="Corre E."/>
            <person name="Pelletier E."/>
            <person name="Niang G."/>
            <person name="Scheremetjew M."/>
            <person name="Finn R."/>
            <person name="Kale V."/>
            <person name="Holt S."/>
            <person name="Cochrane G."/>
            <person name="Meng A."/>
            <person name="Brown T."/>
            <person name="Cohen L."/>
        </authorList>
    </citation>
    <scope>NUCLEOTIDE SEQUENCE</scope>
    <source>
        <strain evidence="4">GSBS06</strain>
    </source>
</reference>
<feature type="compositionally biased region" description="Acidic residues" evidence="3">
    <location>
        <begin position="334"/>
        <end position="358"/>
    </location>
</feature>
<sequence>MDRYRTLLENYYGVSGDNRNGESVRVRAAKARDLNSETFDSETYTQELLMNAPLSQLLEEDDRMVHEIRSLDADMQLLVYDNYSKFIGATDTIRKMKHSVEQIEGEIDRLVSKIDSISTHAHQVNQVLEPKRTKIEKLVRLQGLIGKLNFLFELPLKLKECIRADNLSEAVSLYKMAAPILEKYSHVASFAAISRESKNMVKDLERKLNESLTEKSQSPQDFNELIRLVLLMNHQEGTKTQNTSYDYECEFKKFTKELSEKFVDWHTDRLNGVLQSFSERGNNQEYKLNQYVERITSSCLDSLTETCFEYENLFLSKFSESTSQYHNQTISDSVSDDGYETDNEEEDGIDIEMDETQVDDDEAQKQRKLEEAVLRARLGEFAKPILAHYLNEVRRRFDNEPIPSLVDEEFEKSDPVTKTESKYSQILGALQTLLSKLQYIRLNADVMHSGRSLTDRATEIAEHAIRTQVVFAFDALREKVIGRIIEVHQQSMHSKSLDYENVLRISARASEIIKSDIEATMSELRELLATGVMMLSELSAIFNNLVRFQLHHWILWLGNLLECQSSIYHPLRVHMLPVSEVSAMGETEKACGEFYLNSNLNSTSATHLSESRSKILVKMTPLYPIDPSFMLCLACIARDMERTTLDTNLSIAAAQDPDLLKEFDSVQCGLLTAYVDMASEEVSAIMRNDLIFIHSSEAPTQVSSYMETVLIKLFQIRRLIKGCARSENENGSDNERQNKSLSNLNLNVGKYERHEARRNSGFGHIQMDIERIFEKRIETFRQITFDTETIVQAILRIILKNMIECIRVLTLSRYGFQQIQVDVCCIRSIASILVDDASIPSTLVDQTLQTAKERCTDVETLPTSEIEFICRPLKDKVIA</sequence>
<comment type="similarity">
    <text evidence="1 2">Belongs to the VPS51 family.</text>
</comment>
<keyword evidence="2" id="KW-0445">Lipid transport</keyword>
<evidence type="ECO:0000256" key="1">
    <source>
        <dbReference type="ARBA" id="ARBA00006080"/>
    </source>
</evidence>